<proteinExistence type="predicted"/>
<comment type="caution">
    <text evidence="2">The sequence shown here is derived from an EMBL/GenBank/DDBJ whole genome shotgun (WGS) entry which is preliminary data.</text>
</comment>
<accession>A0AAJ0FWE9</accession>
<evidence type="ECO:0000256" key="1">
    <source>
        <dbReference type="SAM" id="MobiDB-lite"/>
    </source>
</evidence>
<gene>
    <name evidence="2" type="ORF">QQS21_008005</name>
</gene>
<dbReference type="AlphaFoldDB" id="A0AAJ0FWE9"/>
<dbReference type="Proteomes" id="UP001251528">
    <property type="component" value="Unassembled WGS sequence"/>
</dbReference>
<protein>
    <recommendedName>
        <fullName evidence="4">Extracellular metalloproteinase 3</fullName>
    </recommendedName>
</protein>
<sequence>MPASDGLQPPLNEGERAIRRSYGGWTNFMQSYGLKPWDDDDAAEGKAIISALAEHAEQEKTAEATNATTDETTKTK</sequence>
<keyword evidence="3" id="KW-1185">Reference proteome</keyword>
<feature type="region of interest" description="Disordered" evidence="1">
    <location>
        <begin position="55"/>
        <end position="76"/>
    </location>
</feature>
<name>A0AAJ0FWE9_9HYPO</name>
<organism evidence="2 3">
    <name type="scientific">Conoideocrella luteorostrata</name>
    <dbReference type="NCBI Taxonomy" id="1105319"/>
    <lineage>
        <taxon>Eukaryota</taxon>
        <taxon>Fungi</taxon>
        <taxon>Dikarya</taxon>
        <taxon>Ascomycota</taxon>
        <taxon>Pezizomycotina</taxon>
        <taxon>Sordariomycetes</taxon>
        <taxon>Hypocreomycetidae</taxon>
        <taxon>Hypocreales</taxon>
        <taxon>Clavicipitaceae</taxon>
        <taxon>Conoideocrella</taxon>
    </lineage>
</organism>
<evidence type="ECO:0000313" key="2">
    <source>
        <dbReference type="EMBL" id="KAK2594299.1"/>
    </source>
</evidence>
<reference evidence="2" key="1">
    <citation type="submission" date="2023-06" db="EMBL/GenBank/DDBJ databases">
        <title>Conoideocrella luteorostrata (Hypocreales: Clavicipitaceae), a potential biocontrol fungus for elongate hemlock scale in United States Christmas tree production areas.</title>
        <authorList>
            <person name="Barrett H."/>
            <person name="Lovett B."/>
            <person name="Macias A.M."/>
            <person name="Stajich J.E."/>
            <person name="Kasson M.T."/>
        </authorList>
    </citation>
    <scope>NUCLEOTIDE SEQUENCE</scope>
    <source>
        <strain evidence="2">ARSEF 14590</strain>
    </source>
</reference>
<dbReference type="EMBL" id="JASWJB010000174">
    <property type="protein sequence ID" value="KAK2594299.1"/>
    <property type="molecule type" value="Genomic_DNA"/>
</dbReference>
<evidence type="ECO:0000313" key="3">
    <source>
        <dbReference type="Proteomes" id="UP001251528"/>
    </source>
</evidence>
<evidence type="ECO:0008006" key="4">
    <source>
        <dbReference type="Google" id="ProtNLM"/>
    </source>
</evidence>